<dbReference type="PRINTS" id="PR00987">
    <property type="entry name" value="TRNASYNTHGLU"/>
</dbReference>
<feature type="domain" description="Aminoacyl-tRNA synthetase class I anticodon-binding" evidence="12">
    <location>
        <begin position="325"/>
        <end position="472"/>
    </location>
</feature>
<keyword evidence="7 10" id="KW-0067">ATP-binding</keyword>
<dbReference type="CDD" id="cd00808">
    <property type="entry name" value="GluRS_core"/>
    <property type="match status" value="1"/>
</dbReference>
<dbReference type="EC" id="6.1.1.17" evidence="10"/>
<feature type="short sequence motif" description="'KMSKS' region" evidence="10">
    <location>
        <begin position="242"/>
        <end position="246"/>
    </location>
</feature>
<name>A0A0S7YIJ5_UNCT6</name>
<evidence type="ECO:0000256" key="10">
    <source>
        <dbReference type="HAMAP-Rule" id="MF_00022"/>
    </source>
</evidence>
<dbReference type="InterPro" id="IPR020058">
    <property type="entry name" value="Glu/Gln-tRNA-synth_Ib_cat-dom"/>
</dbReference>
<gene>
    <name evidence="10" type="primary">gltX</name>
    <name evidence="13" type="ORF">AMJ52_00180</name>
</gene>
<evidence type="ECO:0000256" key="9">
    <source>
        <dbReference type="ARBA" id="ARBA00023146"/>
    </source>
</evidence>
<comment type="caution">
    <text evidence="10">Lacks conserved residue(s) required for the propagation of feature annotation.</text>
</comment>
<comment type="caution">
    <text evidence="13">The sequence shown here is derived from an EMBL/GenBank/DDBJ whole genome shotgun (WGS) entry which is preliminary data.</text>
</comment>
<comment type="catalytic activity">
    <reaction evidence="10">
        <text>tRNA(Glu) + L-glutamate + ATP = L-glutamyl-tRNA(Glu) + AMP + diphosphate</text>
        <dbReference type="Rhea" id="RHEA:23540"/>
        <dbReference type="Rhea" id="RHEA-COMP:9663"/>
        <dbReference type="Rhea" id="RHEA-COMP:9680"/>
        <dbReference type="ChEBI" id="CHEBI:29985"/>
        <dbReference type="ChEBI" id="CHEBI:30616"/>
        <dbReference type="ChEBI" id="CHEBI:33019"/>
        <dbReference type="ChEBI" id="CHEBI:78442"/>
        <dbReference type="ChEBI" id="CHEBI:78520"/>
        <dbReference type="ChEBI" id="CHEBI:456215"/>
        <dbReference type="EC" id="6.1.1.17"/>
    </reaction>
</comment>
<comment type="similarity">
    <text evidence="2 10">Belongs to the class-I aminoacyl-tRNA synthetase family. Glutamate--tRNA ligase type 1 subfamily.</text>
</comment>
<feature type="binding site" evidence="10">
    <location>
        <position position="245"/>
    </location>
    <ligand>
        <name>ATP</name>
        <dbReference type="ChEBI" id="CHEBI:30616"/>
    </ligand>
</feature>
<comment type="function">
    <text evidence="10">Catalyzes the attachment of glutamate to tRNA(Glu) in a two-step reaction: glutamate is first activated by ATP to form Glu-AMP and then transferred to the acceptor end of tRNA(Glu).</text>
</comment>
<dbReference type="Gene3D" id="1.10.10.350">
    <property type="match status" value="1"/>
</dbReference>
<comment type="subcellular location">
    <subcellularLocation>
        <location evidence="1 10">Cytoplasm</location>
    </subcellularLocation>
</comment>
<dbReference type="InterPro" id="IPR008925">
    <property type="entry name" value="aa_tRNA-synth_I_cd-bd_sf"/>
</dbReference>
<dbReference type="InterPro" id="IPR020751">
    <property type="entry name" value="aa-tRNA-synth_I_codon-bd_sub2"/>
</dbReference>
<dbReference type="GO" id="GO:0005524">
    <property type="term" value="F:ATP binding"/>
    <property type="evidence" value="ECO:0007669"/>
    <property type="project" value="UniProtKB-UniRule"/>
</dbReference>
<dbReference type="SUPFAM" id="SSF52374">
    <property type="entry name" value="Nucleotidylyl transferase"/>
    <property type="match status" value="1"/>
</dbReference>
<evidence type="ECO:0000313" key="13">
    <source>
        <dbReference type="EMBL" id="KPJ74573.1"/>
    </source>
</evidence>
<organism evidence="13 14">
    <name type="scientific">candidate division TA06 bacterium DG_78</name>
    <dbReference type="NCBI Taxonomy" id="1703772"/>
    <lineage>
        <taxon>Bacteria</taxon>
        <taxon>Bacteria division TA06</taxon>
    </lineage>
</organism>
<dbReference type="GO" id="GO:0000049">
    <property type="term" value="F:tRNA binding"/>
    <property type="evidence" value="ECO:0007669"/>
    <property type="project" value="InterPro"/>
</dbReference>
<dbReference type="Gene3D" id="3.40.50.620">
    <property type="entry name" value="HUPs"/>
    <property type="match status" value="1"/>
</dbReference>
<evidence type="ECO:0000259" key="12">
    <source>
        <dbReference type="Pfam" id="PF19269"/>
    </source>
</evidence>
<evidence type="ECO:0000256" key="1">
    <source>
        <dbReference type="ARBA" id="ARBA00004496"/>
    </source>
</evidence>
<dbReference type="NCBIfam" id="TIGR00464">
    <property type="entry name" value="gltX_bact"/>
    <property type="match status" value="1"/>
</dbReference>
<dbReference type="InterPro" id="IPR004527">
    <property type="entry name" value="Glu-tRNA-ligase_bac/mito"/>
</dbReference>
<dbReference type="InterPro" id="IPR045462">
    <property type="entry name" value="aa-tRNA-synth_I_cd-bd"/>
</dbReference>
<dbReference type="GO" id="GO:0008270">
    <property type="term" value="F:zinc ion binding"/>
    <property type="evidence" value="ECO:0007669"/>
    <property type="project" value="InterPro"/>
</dbReference>
<dbReference type="SUPFAM" id="SSF48163">
    <property type="entry name" value="An anticodon-binding domain of class I aminoacyl-tRNA synthetases"/>
    <property type="match status" value="1"/>
</dbReference>
<dbReference type="GO" id="GO:0006424">
    <property type="term" value="P:glutamyl-tRNA aminoacylation"/>
    <property type="evidence" value="ECO:0007669"/>
    <property type="project" value="UniProtKB-UniRule"/>
</dbReference>
<reference evidence="13 14" key="1">
    <citation type="journal article" date="2015" name="Microbiome">
        <title>Genomic resolution of linkages in carbon, nitrogen, and sulfur cycling among widespread estuary sediment bacteria.</title>
        <authorList>
            <person name="Baker B.J."/>
            <person name="Lazar C.S."/>
            <person name="Teske A.P."/>
            <person name="Dick G.J."/>
        </authorList>
    </citation>
    <scope>NUCLEOTIDE SEQUENCE [LARGE SCALE GENOMIC DNA]</scope>
    <source>
        <strain evidence="13">DG_78</strain>
    </source>
</reference>
<protein>
    <recommendedName>
        <fullName evidence="10">Glutamate--tRNA ligase</fullName>
        <ecNumber evidence="10">6.1.1.17</ecNumber>
    </recommendedName>
    <alternativeName>
        <fullName evidence="10">Glutamyl-tRNA synthetase</fullName>
        <shortName evidence="10">GluRS</shortName>
    </alternativeName>
</protein>
<dbReference type="PANTHER" id="PTHR43311:SF2">
    <property type="entry name" value="GLUTAMATE--TRNA LIGASE, MITOCHONDRIAL-RELATED"/>
    <property type="match status" value="1"/>
</dbReference>
<dbReference type="FunFam" id="3.40.50.620:FF:000007">
    <property type="entry name" value="Glutamate--tRNA ligase"/>
    <property type="match status" value="1"/>
</dbReference>
<sequence>MSEVRVRMAPSPTGFFHVGSARTALYNWLFARHHKGKFILRVEDTDVTRSSKEMIQVILDGLTWLGLNWDEGPYFQSQRVQSYNYYVQQLLKNKSVYYCYCRPEDLEKEKQAAYKQKIDWHYDRRCLYLSPAEREEKEKLNIPKAVRFLVPDKPVEYNDIIHGKVRREASDIEDFIIMRHNGMPTYNLACVIDDYEMGISHVIRAVEHITNTPKQLLLYEALGFKKPAFAHLPLILGEDKKKLSKRHGAVSLMSYRDQGFLPEAMVNFLSLLGWSPGSDKEIMKIGEIIKSFSLERINPANAVFDIKKLEWMNGQYIMNLSVEDLSELLKPYVVKCKFMTKEDLDHRRDWFLKICKLMQPRLRVLSDLEKRSRFFFSDDFDYDKSALSKNCNQNTQTMIKKYLISMEDIEPFNADTIEQHLRNFATENNLKARDIIHPVRIFVTGQEGGPGLFETLELVGKDACLKRLKKIIAEDRGSDG</sequence>
<keyword evidence="6 10" id="KW-0547">Nucleotide-binding</keyword>
<feature type="short sequence motif" description="'HIGH' region" evidence="10">
    <location>
        <begin position="10"/>
        <end position="20"/>
    </location>
</feature>
<dbReference type="InterPro" id="IPR033910">
    <property type="entry name" value="GluRS_core"/>
</dbReference>
<keyword evidence="4 10" id="KW-0963">Cytoplasm</keyword>
<dbReference type="AlphaFoldDB" id="A0A0S7YIJ5"/>
<dbReference type="InterPro" id="IPR020752">
    <property type="entry name" value="Glu-tRNA-synth_I_codon-bd_sub1"/>
</dbReference>
<dbReference type="InterPro" id="IPR049940">
    <property type="entry name" value="GluQ/Sye"/>
</dbReference>
<evidence type="ECO:0000313" key="14">
    <source>
        <dbReference type="Proteomes" id="UP000051012"/>
    </source>
</evidence>
<accession>A0A0S7YIJ5</accession>
<evidence type="ECO:0000256" key="5">
    <source>
        <dbReference type="ARBA" id="ARBA00022598"/>
    </source>
</evidence>
<proteinExistence type="inferred from homology"/>
<evidence type="ECO:0000256" key="8">
    <source>
        <dbReference type="ARBA" id="ARBA00022917"/>
    </source>
</evidence>
<keyword evidence="8 10" id="KW-0648">Protein biosynthesis</keyword>
<dbReference type="Pfam" id="PF00749">
    <property type="entry name" value="tRNA-synt_1c"/>
    <property type="match status" value="1"/>
</dbReference>
<evidence type="ECO:0000256" key="7">
    <source>
        <dbReference type="ARBA" id="ARBA00022840"/>
    </source>
</evidence>
<evidence type="ECO:0000256" key="4">
    <source>
        <dbReference type="ARBA" id="ARBA00022490"/>
    </source>
</evidence>
<comment type="subunit">
    <text evidence="3 10">Monomer.</text>
</comment>
<dbReference type="GO" id="GO:0004818">
    <property type="term" value="F:glutamate-tRNA ligase activity"/>
    <property type="evidence" value="ECO:0007669"/>
    <property type="project" value="UniProtKB-UniRule"/>
</dbReference>
<keyword evidence="5 10" id="KW-0436">Ligase</keyword>
<keyword evidence="9 10" id="KW-0030">Aminoacyl-tRNA synthetase</keyword>
<dbReference type="PATRIC" id="fig|1703772.3.peg.32"/>
<dbReference type="PANTHER" id="PTHR43311">
    <property type="entry name" value="GLUTAMATE--TRNA LIGASE"/>
    <property type="match status" value="1"/>
</dbReference>
<dbReference type="InterPro" id="IPR000924">
    <property type="entry name" value="Glu/Gln-tRNA-synth"/>
</dbReference>
<dbReference type="InterPro" id="IPR014729">
    <property type="entry name" value="Rossmann-like_a/b/a_fold"/>
</dbReference>
<evidence type="ECO:0000256" key="2">
    <source>
        <dbReference type="ARBA" id="ARBA00007894"/>
    </source>
</evidence>
<dbReference type="EMBL" id="LJNI01000001">
    <property type="protein sequence ID" value="KPJ74573.1"/>
    <property type="molecule type" value="Genomic_DNA"/>
</dbReference>
<dbReference type="Proteomes" id="UP000051012">
    <property type="component" value="Unassembled WGS sequence"/>
</dbReference>
<feature type="domain" description="Glutamyl/glutaminyl-tRNA synthetase class Ib catalytic" evidence="11">
    <location>
        <begin position="3"/>
        <end position="311"/>
    </location>
</feature>
<dbReference type="Gene3D" id="1.10.8.70">
    <property type="entry name" value="Glutamate-tRNA synthetase, class I, anticodon-binding domain 1"/>
    <property type="match status" value="1"/>
</dbReference>
<dbReference type="Pfam" id="PF19269">
    <property type="entry name" value="Anticodon_2"/>
    <property type="match status" value="1"/>
</dbReference>
<evidence type="ECO:0000256" key="3">
    <source>
        <dbReference type="ARBA" id="ARBA00011245"/>
    </source>
</evidence>
<evidence type="ECO:0000259" key="11">
    <source>
        <dbReference type="Pfam" id="PF00749"/>
    </source>
</evidence>
<evidence type="ECO:0000256" key="6">
    <source>
        <dbReference type="ARBA" id="ARBA00022741"/>
    </source>
</evidence>
<dbReference type="GO" id="GO:0005829">
    <property type="term" value="C:cytosol"/>
    <property type="evidence" value="ECO:0007669"/>
    <property type="project" value="TreeGrafter"/>
</dbReference>
<dbReference type="HAMAP" id="MF_00022">
    <property type="entry name" value="Glu_tRNA_synth_type1"/>
    <property type="match status" value="1"/>
</dbReference>